<evidence type="ECO:0000256" key="1">
    <source>
        <dbReference type="SAM" id="Phobius"/>
    </source>
</evidence>
<dbReference type="AlphaFoldDB" id="A0A0A2X885"/>
<keyword evidence="1" id="KW-0812">Transmembrane</keyword>
<feature type="transmembrane region" description="Helical" evidence="1">
    <location>
        <begin position="65"/>
        <end position="84"/>
    </location>
</feature>
<gene>
    <name evidence="2" type="ORF">THFILI_06435</name>
</gene>
<dbReference type="RefSeq" id="WP_038065947.1">
    <property type="nucleotide sequence ID" value="NZ_JPSL02000039.1"/>
</dbReference>
<comment type="caution">
    <text evidence="2">The sequence shown here is derived from an EMBL/GenBank/DDBJ whole genome shotgun (WGS) entry which is preliminary data.</text>
</comment>
<organism evidence="2 3">
    <name type="scientific">Thermus filiformis</name>
    <dbReference type="NCBI Taxonomy" id="276"/>
    <lineage>
        <taxon>Bacteria</taxon>
        <taxon>Thermotogati</taxon>
        <taxon>Deinococcota</taxon>
        <taxon>Deinococci</taxon>
        <taxon>Thermales</taxon>
        <taxon>Thermaceae</taxon>
        <taxon>Thermus</taxon>
    </lineage>
</organism>
<evidence type="ECO:0000313" key="2">
    <source>
        <dbReference type="EMBL" id="KGQ21444.2"/>
    </source>
</evidence>
<evidence type="ECO:0000313" key="3">
    <source>
        <dbReference type="Proteomes" id="UP000030364"/>
    </source>
</evidence>
<keyword evidence="1" id="KW-1133">Transmembrane helix</keyword>
<accession>A0A0A2X885</accession>
<dbReference type="OrthoDB" id="26280at2"/>
<dbReference type="Proteomes" id="UP000030364">
    <property type="component" value="Unassembled WGS sequence"/>
</dbReference>
<feature type="transmembrane region" description="Helical" evidence="1">
    <location>
        <begin position="36"/>
        <end position="59"/>
    </location>
</feature>
<proteinExistence type="predicted"/>
<name>A0A0A2X885_THEFI</name>
<keyword evidence="1" id="KW-0472">Membrane</keyword>
<protein>
    <submittedName>
        <fullName evidence="2">Uncharacterized protein</fullName>
    </submittedName>
</protein>
<sequence>MGKKKREEKLKKKLLAEWEAKRPKTLRQALPYLPGLFLRTLLVIMGLTLAMALLSLAGLTFFTNFWVQMGVYLVGYLLLQRFILGPLAPPRVK</sequence>
<dbReference type="EMBL" id="JPSL02000039">
    <property type="protein sequence ID" value="KGQ21444.2"/>
    <property type="molecule type" value="Genomic_DNA"/>
</dbReference>
<reference evidence="2 3" key="1">
    <citation type="journal article" date="2015" name="Genome Announc.">
        <title>Draft Genome Sequence of the Thermophile Thermus filiformis ATCC 43280, Producer of Carotenoid-(Di)glucoside-Branched Fatty Acid (Di)esters and Source of Hyperthermostable Enzymes of Biotechnological Interest.</title>
        <authorList>
            <person name="Mandelli F."/>
            <person name="Oliveira Ramires B."/>
            <person name="Couger M.B."/>
            <person name="Paixao D.A."/>
            <person name="Camilo C.M."/>
            <person name="Polikarpov I."/>
            <person name="Prade R."/>
            <person name="Riano-Pachon D.M."/>
            <person name="Squina F.M."/>
        </authorList>
    </citation>
    <scope>NUCLEOTIDE SEQUENCE [LARGE SCALE GENOMIC DNA]</scope>
    <source>
        <strain evidence="2 3">ATCC 43280</strain>
    </source>
</reference>
<dbReference type="STRING" id="276.THFILI_06435"/>
<keyword evidence="3" id="KW-1185">Reference proteome</keyword>